<reference evidence="1 2" key="1">
    <citation type="submission" date="2019-02" db="EMBL/GenBank/DDBJ databases">
        <title>Draft genome sequences of novel Actinobacteria.</title>
        <authorList>
            <person name="Sahin N."/>
            <person name="Ay H."/>
            <person name="Saygin H."/>
        </authorList>
    </citation>
    <scope>NUCLEOTIDE SEQUENCE [LARGE SCALE GENOMIC DNA]</scope>
    <source>
        <strain evidence="1 2">8K307</strain>
    </source>
</reference>
<keyword evidence="2" id="KW-1185">Reference proteome</keyword>
<dbReference type="AlphaFoldDB" id="A0A4R5AB81"/>
<dbReference type="InterPro" id="IPR016195">
    <property type="entry name" value="Pol/histidinol_Pase-like"/>
</dbReference>
<protein>
    <submittedName>
        <fullName evidence="1">Uncharacterized protein</fullName>
    </submittedName>
</protein>
<dbReference type="Proteomes" id="UP000295217">
    <property type="component" value="Unassembled WGS sequence"/>
</dbReference>
<evidence type="ECO:0000313" key="2">
    <source>
        <dbReference type="Proteomes" id="UP000295217"/>
    </source>
</evidence>
<dbReference type="EMBL" id="SMLB01000017">
    <property type="protein sequence ID" value="TDD68925.1"/>
    <property type="molecule type" value="Genomic_DNA"/>
</dbReference>
<evidence type="ECO:0000313" key="1">
    <source>
        <dbReference type="EMBL" id="TDD68925.1"/>
    </source>
</evidence>
<dbReference type="OrthoDB" id="249168at2"/>
<proteinExistence type="predicted"/>
<dbReference type="Gene3D" id="3.20.20.140">
    <property type="entry name" value="Metal-dependent hydrolases"/>
    <property type="match status" value="1"/>
</dbReference>
<sequence>MCCTAPRGLELPPDVAGMLLRYQDMVRADPDGLWGDRTDVWTRIVLRRCPFLGEHRHRELWALLWSEPGWVDSPAFPDWVRRAVADDGRPAELSVVHVGADGAVTVHPATPVRLLPGGDAVGRSLLVDSAGPAALPVRVGEVEVDVPAGGAALVRLELTADAGDVAVSVAGVTHSLRLVTPADPARLRLRSRRTVRWSVVDDRGTGRFPAGLPRKFDYHDRPFFHGDDVTVDVPADVPLLVRATRGLEYRPALTTVSAAPGDTVEVELEPEQWIDPAADGWYGADLHVHMNYGCDLVIGPADAALMQCGEGLHFMNLVAANEASSLIYDREALEAWPGEDLPWSTADMVARMGVEYRNDLLGHFHATGPAAAPRHFHSGHAGSDADEDWPPNSVALEHFRGLDAVTAYCHPVQSPLDDDAPPDVVFELSRSVECRELVADAALGLVDGMDVVSNLDDWAAGVVYRHLLGAGIPLAATVGSDSMLSVSRSATFGNPPGWARMYARLDGPLSTEGLKEAIRARRTVATNGPWLELTVDGHGPGRRLDVAPGTTLRVRAHVRGPGAERLRVYTADGVLAEAAATDGEAELAATLAVTEPTFVVAVADGGGHAEVLADRAMAHTSPVHVDVAGERVARPDHARWCLEWLARLEKLVADHGVFHEPAHREDLAAVIEQARGYYRSVARSR</sequence>
<comment type="caution">
    <text evidence="1">The sequence shown here is derived from an EMBL/GenBank/DDBJ whole genome shotgun (WGS) entry which is preliminary data.</text>
</comment>
<organism evidence="1 2">
    <name type="scientific">Jiangella aurantiaca</name>
    <dbReference type="NCBI Taxonomy" id="2530373"/>
    <lineage>
        <taxon>Bacteria</taxon>
        <taxon>Bacillati</taxon>
        <taxon>Actinomycetota</taxon>
        <taxon>Actinomycetes</taxon>
        <taxon>Jiangellales</taxon>
        <taxon>Jiangellaceae</taxon>
        <taxon>Jiangella</taxon>
    </lineage>
</organism>
<dbReference type="RefSeq" id="WP_132103822.1">
    <property type="nucleotide sequence ID" value="NZ_SMLB01000017.1"/>
</dbReference>
<dbReference type="NCBIfam" id="NF038032">
    <property type="entry name" value="CehA_McbA_metalo"/>
    <property type="match status" value="1"/>
</dbReference>
<accession>A0A4R5AB81</accession>
<gene>
    <name evidence="1" type="ORF">E1262_14365</name>
</gene>
<name>A0A4R5AB81_9ACTN</name>
<dbReference type="SUPFAM" id="SSF89550">
    <property type="entry name" value="PHP domain-like"/>
    <property type="match status" value="1"/>
</dbReference>